<dbReference type="PROSITE" id="PS50088">
    <property type="entry name" value="ANK_REPEAT"/>
    <property type="match status" value="2"/>
</dbReference>
<evidence type="ECO:0000256" key="3">
    <source>
        <dbReference type="PROSITE-ProRule" id="PRU00023"/>
    </source>
</evidence>
<dbReference type="Pfam" id="PF12796">
    <property type="entry name" value="Ank_2"/>
    <property type="match status" value="2"/>
</dbReference>
<sequence length="418" mass="46304">MSIGRRIHTSPELRYLVLSVVASGIVGAVKLRSNDGVVHVINTSAAIEHSDVLKSMIHDRHEWDSPVTLTNISNADLLRIVNFIESFAVHEVDRAIEWVQDMVRTDGLEAQCRLFTAASFLGMHPLKMAIVSTKRTWGDIVALRRFLHAAAFWFVVNSAPGIERLRHVAHTDEQHWIVKEIQDVLVLGRREARFVNNAAWHGRETLLHWSAVHGEHPIVELLLGAPGIDVNARDSCLKTPLHSAICGGHGDIVELLLRAPGVDVNAQDDDQSAPLHWAVVLGHIDIVEMLLRSPAIDVNARGEHHLWTPLLLAATAGNAPIVEVLLKAPGVDANARDDTDATPLHWAVLWQHTDVVRLLVDFPGINLDAADETRLTAIDVARMHNYREFLDLVNARRTTEDSANNVEDGEDARAAFDE</sequence>
<dbReference type="Gene3D" id="3.30.710.10">
    <property type="entry name" value="Potassium Channel Kv1.1, Chain A"/>
    <property type="match status" value="1"/>
</dbReference>
<dbReference type="SUPFAM" id="SSF54695">
    <property type="entry name" value="POZ domain"/>
    <property type="match status" value="1"/>
</dbReference>
<dbReference type="InterPro" id="IPR036770">
    <property type="entry name" value="Ankyrin_rpt-contain_sf"/>
</dbReference>
<name>A0A0G4ITE2_PLABS</name>
<dbReference type="InterPro" id="IPR002110">
    <property type="entry name" value="Ankyrin_rpt"/>
</dbReference>
<dbReference type="Gene3D" id="1.25.40.20">
    <property type="entry name" value="Ankyrin repeat-containing domain"/>
    <property type="match status" value="3"/>
</dbReference>
<dbReference type="SUPFAM" id="SSF48403">
    <property type="entry name" value="Ankyrin repeat"/>
    <property type="match status" value="1"/>
</dbReference>
<dbReference type="EMBL" id="CDSF01000084">
    <property type="protein sequence ID" value="CEO98424.1"/>
    <property type="molecule type" value="Genomic_DNA"/>
</dbReference>
<evidence type="ECO:0000313" key="4">
    <source>
        <dbReference type="EMBL" id="CEO98424.1"/>
    </source>
</evidence>
<evidence type="ECO:0000256" key="2">
    <source>
        <dbReference type="ARBA" id="ARBA00023043"/>
    </source>
</evidence>
<dbReference type="SMART" id="SM00248">
    <property type="entry name" value="ANK"/>
    <property type="match status" value="6"/>
</dbReference>
<feature type="repeat" description="ANK" evidence="3">
    <location>
        <begin position="236"/>
        <end position="269"/>
    </location>
</feature>
<evidence type="ECO:0000256" key="1">
    <source>
        <dbReference type="ARBA" id="ARBA00022737"/>
    </source>
</evidence>
<accession>A0A0G4ITE2</accession>
<keyword evidence="5" id="KW-1185">Reference proteome</keyword>
<feature type="repeat" description="ANK" evidence="3">
    <location>
        <begin position="270"/>
        <end position="295"/>
    </location>
</feature>
<dbReference type="AlphaFoldDB" id="A0A0G4ITE2"/>
<protein>
    <submittedName>
        <fullName evidence="4">Uncharacterized protein</fullName>
    </submittedName>
</protein>
<dbReference type="PANTHER" id="PTHR24189">
    <property type="entry name" value="MYOTROPHIN"/>
    <property type="match status" value="1"/>
</dbReference>
<dbReference type="PANTHER" id="PTHR24189:SF50">
    <property type="entry name" value="ANKYRIN REPEAT AND SOCS BOX PROTEIN 2"/>
    <property type="match status" value="1"/>
</dbReference>
<proteinExistence type="predicted"/>
<organism evidence="4 5">
    <name type="scientific">Plasmodiophora brassicae</name>
    <name type="common">Clubroot disease agent</name>
    <dbReference type="NCBI Taxonomy" id="37360"/>
    <lineage>
        <taxon>Eukaryota</taxon>
        <taxon>Sar</taxon>
        <taxon>Rhizaria</taxon>
        <taxon>Endomyxa</taxon>
        <taxon>Phytomyxea</taxon>
        <taxon>Plasmodiophorida</taxon>
        <taxon>Plasmodiophoridae</taxon>
        <taxon>Plasmodiophora</taxon>
    </lineage>
</organism>
<gene>
    <name evidence="4" type="ORF">PBRA_006539</name>
</gene>
<evidence type="ECO:0000313" key="5">
    <source>
        <dbReference type="Proteomes" id="UP000039324"/>
    </source>
</evidence>
<reference evidence="4 5" key="1">
    <citation type="submission" date="2015-02" db="EMBL/GenBank/DDBJ databases">
        <authorList>
            <person name="Chooi Y.-H."/>
        </authorList>
    </citation>
    <scope>NUCLEOTIDE SEQUENCE [LARGE SCALE GENOMIC DNA]</scope>
    <source>
        <strain evidence="4">E3</strain>
    </source>
</reference>
<keyword evidence="2 3" id="KW-0040">ANK repeat</keyword>
<dbReference type="InterPro" id="IPR011333">
    <property type="entry name" value="SKP1/BTB/POZ_sf"/>
</dbReference>
<dbReference type="PROSITE" id="PS50297">
    <property type="entry name" value="ANK_REP_REGION"/>
    <property type="match status" value="1"/>
</dbReference>
<dbReference type="InterPro" id="IPR050745">
    <property type="entry name" value="Multifunctional_regulatory"/>
</dbReference>
<dbReference type="STRING" id="37360.A0A0G4ITE2"/>
<dbReference type="OrthoDB" id="194358at2759"/>
<dbReference type="Proteomes" id="UP000039324">
    <property type="component" value="Unassembled WGS sequence"/>
</dbReference>
<keyword evidence="1" id="KW-0677">Repeat</keyword>